<dbReference type="EMBL" id="LT629791">
    <property type="protein sequence ID" value="SDU68612.1"/>
    <property type="molecule type" value="Genomic_DNA"/>
</dbReference>
<keyword evidence="3" id="KW-1185">Reference proteome</keyword>
<sequence length="68" mass="7821">MTESVDRPELEREVREELRQVESSHPEEAMEEPMAQWRFDPVEAEEYETMLRGVLAAAENADDEQAGA</sequence>
<accession>A0A1H2KJ47</accession>
<organism evidence="2 3">
    <name type="scientific">Jiangella alkaliphila</name>
    <dbReference type="NCBI Taxonomy" id="419479"/>
    <lineage>
        <taxon>Bacteria</taxon>
        <taxon>Bacillati</taxon>
        <taxon>Actinomycetota</taxon>
        <taxon>Actinomycetes</taxon>
        <taxon>Jiangellales</taxon>
        <taxon>Jiangellaceae</taxon>
        <taxon>Jiangella</taxon>
    </lineage>
</organism>
<reference evidence="3" key="1">
    <citation type="submission" date="2016-10" db="EMBL/GenBank/DDBJ databases">
        <authorList>
            <person name="Varghese N."/>
            <person name="Submissions S."/>
        </authorList>
    </citation>
    <scope>NUCLEOTIDE SEQUENCE [LARGE SCALE GENOMIC DNA]</scope>
    <source>
        <strain evidence="3">DSM 45079</strain>
    </source>
</reference>
<evidence type="ECO:0000313" key="2">
    <source>
        <dbReference type="EMBL" id="SDU68612.1"/>
    </source>
</evidence>
<gene>
    <name evidence="2" type="ORF">SAMN04488563_3888</name>
</gene>
<dbReference type="AlphaFoldDB" id="A0A1H2KJ47"/>
<protein>
    <submittedName>
        <fullName evidence="2">Uncharacterized protein</fullName>
    </submittedName>
</protein>
<evidence type="ECO:0000256" key="1">
    <source>
        <dbReference type="SAM" id="MobiDB-lite"/>
    </source>
</evidence>
<evidence type="ECO:0000313" key="3">
    <source>
        <dbReference type="Proteomes" id="UP000182977"/>
    </source>
</evidence>
<proteinExistence type="predicted"/>
<dbReference type="Proteomes" id="UP000182977">
    <property type="component" value="Chromosome I"/>
</dbReference>
<dbReference type="OrthoDB" id="3392539at2"/>
<name>A0A1H2KJ47_9ACTN</name>
<dbReference type="RefSeq" id="WP_152690930.1">
    <property type="nucleotide sequence ID" value="NZ_LBMC01000038.1"/>
</dbReference>
<feature type="compositionally biased region" description="Basic and acidic residues" evidence="1">
    <location>
        <begin position="1"/>
        <end position="28"/>
    </location>
</feature>
<feature type="region of interest" description="Disordered" evidence="1">
    <location>
        <begin position="1"/>
        <end position="32"/>
    </location>
</feature>